<evidence type="ECO:0000313" key="2">
    <source>
        <dbReference type="EMBL" id="AIN96320.1"/>
    </source>
</evidence>
<dbReference type="VEuPathDB" id="TriTrypDB:LPMP_111260"/>
<keyword evidence="1" id="KW-0472">Membrane</keyword>
<proteinExistence type="predicted"/>
<feature type="transmembrane region" description="Helical" evidence="1">
    <location>
        <begin position="217"/>
        <end position="241"/>
    </location>
</feature>
<feature type="transmembrane region" description="Helical" evidence="1">
    <location>
        <begin position="175"/>
        <end position="196"/>
    </location>
</feature>
<dbReference type="eggNOG" id="ENOG502S9Y6">
    <property type="taxonomic scope" value="Eukaryota"/>
</dbReference>
<feature type="transmembrane region" description="Helical" evidence="1">
    <location>
        <begin position="89"/>
        <end position="108"/>
    </location>
</feature>
<name>A0A088RKH1_LEIPA</name>
<feature type="transmembrane region" description="Helical" evidence="1">
    <location>
        <begin position="57"/>
        <end position="77"/>
    </location>
</feature>
<dbReference type="KEGG" id="lpan:LPMP_111260"/>
<evidence type="ECO:0000256" key="1">
    <source>
        <dbReference type="SAM" id="Phobius"/>
    </source>
</evidence>
<evidence type="ECO:0000313" key="3">
    <source>
        <dbReference type="Proteomes" id="UP000063063"/>
    </source>
</evidence>
<keyword evidence="1" id="KW-0812">Transmembrane</keyword>
<feature type="transmembrane region" description="Helical" evidence="1">
    <location>
        <begin position="24"/>
        <end position="45"/>
    </location>
</feature>
<feature type="transmembrane region" description="Helical" evidence="1">
    <location>
        <begin position="303"/>
        <end position="322"/>
    </location>
</feature>
<accession>A0A088RKH1</accession>
<dbReference type="VEuPathDB" id="TriTrypDB:LPAL13_110017000"/>
<protein>
    <submittedName>
        <fullName evidence="2">Uncharacterized protein</fullName>
    </submittedName>
</protein>
<dbReference type="OrthoDB" id="272952at2759"/>
<dbReference type="GeneID" id="22572991"/>
<sequence>MPTKGTSAALKGQAAASPPATDKLLIIAAAFLDGVVCVSGVPMVVAQAAHVPFPSGVHLAAYQLCFMVPQLITTLVAEQLTLHVSASALLFFTLMCTTVSTAIVALSLSQRSLSLFFASNFLNGVFRHNKILFGATASALHMSTTDVRAAARYGMMAGMVLSGIAGDAMQNAVHVARLFIGVEALSAALVLARFLFGSRTVVVTARASQEYVQWLPCLTRAPTVVYSAMAALIAVILAASVNQVMYPLVGPAYGLPYFFTGAQLCFHLVLQVILMPRVVEVAKRMVQQWTPNVLLAGNGEERLTVIAALVMLVGCSVVPYAADHGPIVFYPASLVLVDLPGGVLTSLAARAVEDAFGGVSGVAPKVTTLLDHMTLLVKMFAAPLRICTAARFTGHKYPVRYISVPLMTYILVRARTHNVAYAAAGMAATLLFLTSTVSSFEGEL</sequence>
<feature type="transmembrane region" description="Helical" evidence="1">
    <location>
        <begin position="328"/>
        <end position="349"/>
    </location>
</feature>
<dbReference type="RefSeq" id="XP_010696973.1">
    <property type="nucleotide sequence ID" value="XM_010698671.1"/>
</dbReference>
<organism evidence="2 3">
    <name type="scientific">Leishmania panamensis</name>
    <dbReference type="NCBI Taxonomy" id="5679"/>
    <lineage>
        <taxon>Eukaryota</taxon>
        <taxon>Discoba</taxon>
        <taxon>Euglenozoa</taxon>
        <taxon>Kinetoplastea</taxon>
        <taxon>Metakinetoplastina</taxon>
        <taxon>Trypanosomatida</taxon>
        <taxon>Trypanosomatidae</taxon>
        <taxon>Leishmaniinae</taxon>
        <taxon>Leishmania</taxon>
        <taxon>Leishmania guyanensis species complex</taxon>
    </lineage>
</organism>
<keyword evidence="3" id="KW-1185">Reference proteome</keyword>
<keyword evidence="1" id="KW-1133">Transmembrane helix</keyword>
<reference evidence="2 3" key="1">
    <citation type="journal article" date="2015" name="Sci. Rep.">
        <title>The genome of Leishmania panamensis: insights into genomics of the L. (Viannia) subgenus.</title>
        <authorList>
            <person name="Llanes A."/>
            <person name="Restrepo C.M."/>
            <person name="Vecchio G.D."/>
            <person name="Anguizola F.J."/>
            <person name="Lleonart R."/>
        </authorList>
    </citation>
    <scope>NUCLEOTIDE SEQUENCE [LARGE SCALE GENOMIC DNA]</scope>
    <source>
        <strain evidence="2 3">MHOM/PA/94/PSC-1</strain>
    </source>
</reference>
<dbReference type="AlphaFoldDB" id="A0A088RKH1"/>
<feature type="transmembrane region" description="Helical" evidence="1">
    <location>
        <begin position="253"/>
        <end position="275"/>
    </location>
</feature>
<dbReference type="Proteomes" id="UP000063063">
    <property type="component" value="Chromosome 11"/>
</dbReference>
<feature type="transmembrane region" description="Helical" evidence="1">
    <location>
        <begin position="419"/>
        <end position="440"/>
    </location>
</feature>
<gene>
    <name evidence="2" type="ORF">LPMP_111260</name>
</gene>
<dbReference type="EMBL" id="CP009380">
    <property type="protein sequence ID" value="AIN96320.1"/>
    <property type="molecule type" value="Genomic_DNA"/>
</dbReference>